<dbReference type="InterPro" id="IPR040079">
    <property type="entry name" value="Glutathione_S-Trfase"/>
</dbReference>
<dbReference type="InterPro" id="IPR036249">
    <property type="entry name" value="Thioredoxin-like_sf"/>
</dbReference>
<protein>
    <submittedName>
        <fullName evidence="3">Glutathione S-transferase N-terminal domain-containing protein</fullName>
    </submittedName>
</protein>
<name>A0A941D434_9CAUL</name>
<dbReference type="InterPro" id="IPR004045">
    <property type="entry name" value="Glutathione_S-Trfase_N"/>
</dbReference>
<dbReference type="Pfam" id="PF13409">
    <property type="entry name" value="GST_N_2"/>
    <property type="match status" value="1"/>
</dbReference>
<dbReference type="InterPro" id="IPR036282">
    <property type="entry name" value="Glutathione-S-Trfase_C_sf"/>
</dbReference>
<dbReference type="Proteomes" id="UP000622580">
    <property type="component" value="Unassembled WGS sequence"/>
</dbReference>
<dbReference type="SUPFAM" id="SSF52833">
    <property type="entry name" value="Thioredoxin-like"/>
    <property type="match status" value="1"/>
</dbReference>
<keyword evidence="4" id="KW-1185">Reference proteome</keyword>
<sequence>MPSDPSVETDMYELHYSPGTASLLPHMMLRELAVPFTLRLVDREGGEQAGAAYLRLNPHGRIPVLVEDGKPLYETAAIALCLADRHPGLAPPVGAPDRADYYKWMVHLANTTQAEFRSWFYPHEYIDDPAHEASAKAAAGKRMMANFEVIAGQLEGREWLLPSGFSAADLYLLMLVRWGRTLPRPARDNPVLAAHAARVLARPAVRETFETEELSTPYV</sequence>
<dbReference type="SFLD" id="SFLDG01150">
    <property type="entry name" value="Main.1:_Beta-like"/>
    <property type="match status" value="1"/>
</dbReference>
<dbReference type="SFLD" id="SFLDS00019">
    <property type="entry name" value="Glutathione_Transferase_(cytos"/>
    <property type="match status" value="1"/>
</dbReference>
<gene>
    <name evidence="3" type="ORF">JKL49_20210</name>
</gene>
<feature type="domain" description="GST N-terminal" evidence="1">
    <location>
        <begin position="9"/>
        <end position="90"/>
    </location>
</feature>
<reference evidence="3" key="1">
    <citation type="submission" date="2021-04" db="EMBL/GenBank/DDBJ databases">
        <title>Draft genome assembly of strain Phenylobacterium sp. 20VBR1 using MiniION and Illumina platforms.</title>
        <authorList>
            <person name="Thomas F.A."/>
            <person name="Krishnan K.P."/>
            <person name="Sinha R.K."/>
        </authorList>
    </citation>
    <scope>NUCLEOTIDE SEQUENCE</scope>
    <source>
        <strain evidence="3">20VBR1</strain>
    </source>
</reference>
<accession>A0A941D434</accession>
<dbReference type="PANTHER" id="PTHR44051">
    <property type="entry name" value="GLUTATHIONE S-TRANSFERASE-RELATED"/>
    <property type="match status" value="1"/>
</dbReference>
<organism evidence="3 4">
    <name type="scientific">Phenylobacterium glaciei</name>
    <dbReference type="NCBI Taxonomy" id="2803784"/>
    <lineage>
        <taxon>Bacteria</taxon>
        <taxon>Pseudomonadati</taxon>
        <taxon>Pseudomonadota</taxon>
        <taxon>Alphaproteobacteria</taxon>
        <taxon>Caulobacterales</taxon>
        <taxon>Caulobacteraceae</taxon>
        <taxon>Phenylobacterium</taxon>
    </lineage>
</organism>
<dbReference type="SUPFAM" id="SSF47616">
    <property type="entry name" value="GST C-terminal domain-like"/>
    <property type="match status" value="1"/>
</dbReference>
<dbReference type="AlphaFoldDB" id="A0A941D434"/>
<evidence type="ECO:0000313" key="3">
    <source>
        <dbReference type="EMBL" id="MBR7621726.1"/>
    </source>
</evidence>
<evidence type="ECO:0000259" key="2">
    <source>
        <dbReference type="PROSITE" id="PS50405"/>
    </source>
</evidence>
<dbReference type="InterPro" id="IPR004046">
    <property type="entry name" value="GST_C"/>
</dbReference>
<dbReference type="EMBL" id="JAGSGD010000003">
    <property type="protein sequence ID" value="MBR7621726.1"/>
    <property type="molecule type" value="Genomic_DNA"/>
</dbReference>
<dbReference type="PROSITE" id="PS50404">
    <property type="entry name" value="GST_NTER"/>
    <property type="match status" value="1"/>
</dbReference>
<dbReference type="PROSITE" id="PS50405">
    <property type="entry name" value="GST_CTER"/>
    <property type="match status" value="1"/>
</dbReference>
<dbReference type="PANTHER" id="PTHR44051:SF21">
    <property type="entry name" value="GLUTATHIONE S-TRANSFERASE FAMILY PROTEIN"/>
    <property type="match status" value="1"/>
</dbReference>
<dbReference type="SFLD" id="SFLDG00358">
    <property type="entry name" value="Main_(cytGST)"/>
    <property type="match status" value="1"/>
</dbReference>
<dbReference type="RefSeq" id="WP_215343247.1">
    <property type="nucleotide sequence ID" value="NZ_JAGSGD010000003.1"/>
</dbReference>
<dbReference type="Pfam" id="PF00043">
    <property type="entry name" value="GST_C"/>
    <property type="match status" value="1"/>
</dbReference>
<dbReference type="InterPro" id="IPR010987">
    <property type="entry name" value="Glutathione-S-Trfase_C-like"/>
</dbReference>
<comment type="caution">
    <text evidence="3">The sequence shown here is derived from an EMBL/GenBank/DDBJ whole genome shotgun (WGS) entry which is preliminary data.</text>
</comment>
<dbReference type="Gene3D" id="3.40.30.10">
    <property type="entry name" value="Glutaredoxin"/>
    <property type="match status" value="1"/>
</dbReference>
<evidence type="ECO:0000313" key="4">
    <source>
        <dbReference type="Proteomes" id="UP000622580"/>
    </source>
</evidence>
<feature type="domain" description="GST C-terminal" evidence="2">
    <location>
        <begin position="94"/>
        <end position="218"/>
    </location>
</feature>
<dbReference type="CDD" id="cd03057">
    <property type="entry name" value="GST_N_Beta"/>
    <property type="match status" value="1"/>
</dbReference>
<dbReference type="CDD" id="cd03188">
    <property type="entry name" value="GST_C_Beta"/>
    <property type="match status" value="1"/>
</dbReference>
<dbReference type="Gene3D" id="1.20.1050.10">
    <property type="match status" value="1"/>
</dbReference>
<evidence type="ECO:0000259" key="1">
    <source>
        <dbReference type="PROSITE" id="PS50404"/>
    </source>
</evidence>
<proteinExistence type="predicted"/>